<dbReference type="Gene3D" id="3.20.20.140">
    <property type="entry name" value="Metal-dependent hydrolases"/>
    <property type="match status" value="1"/>
</dbReference>
<evidence type="ECO:0000256" key="7">
    <source>
        <dbReference type="PIRSR" id="PIRSR038994-2"/>
    </source>
</evidence>
<feature type="binding site" evidence="7">
    <location>
        <begin position="304"/>
        <end position="306"/>
    </location>
    <ligand>
        <name>substrate</name>
    </ligand>
</feature>
<dbReference type="GO" id="GO:0046872">
    <property type="term" value="F:metal ion binding"/>
    <property type="evidence" value="ECO:0007669"/>
    <property type="project" value="UniProtKB-KW"/>
</dbReference>
<dbReference type="OrthoDB" id="9776488at2"/>
<evidence type="ECO:0000256" key="4">
    <source>
        <dbReference type="ARBA" id="ARBA00023277"/>
    </source>
</evidence>
<evidence type="ECO:0000256" key="6">
    <source>
        <dbReference type="PIRSR" id="PIRSR038994-1"/>
    </source>
</evidence>
<reference evidence="11" key="1">
    <citation type="submission" date="2014-12" db="EMBL/GenBank/DDBJ databases">
        <title>Complete genome sequence of a multi-drug resistant Klebsiella pneumoniae.</title>
        <authorList>
            <person name="Hua X."/>
            <person name="Chen Q."/>
            <person name="Li X."/>
            <person name="Feng Y."/>
            <person name="Ruan Z."/>
            <person name="Yu Y."/>
        </authorList>
    </citation>
    <scope>NUCLEOTIDE SEQUENCE [LARGE SCALE GENOMIC DNA]</scope>
    <source>
        <strain evidence="11">5.12</strain>
    </source>
</reference>
<evidence type="ECO:0000256" key="1">
    <source>
        <dbReference type="ARBA" id="ARBA00010716"/>
    </source>
</evidence>
<dbReference type="PANTHER" id="PTHR11113:SF14">
    <property type="entry name" value="N-ACETYLGLUCOSAMINE-6-PHOSPHATE DEACETYLASE"/>
    <property type="match status" value="1"/>
</dbReference>
<dbReference type="NCBIfam" id="TIGR00221">
    <property type="entry name" value="nagA"/>
    <property type="match status" value="1"/>
</dbReference>
<evidence type="ECO:0000256" key="2">
    <source>
        <dbReference type="ARBA" id="ARBA00022723"/>
    </source>
</evidence>
<dbReference type="Gene3D" id="2.30.40.10">
    <property type="entry name" value="Urease, subunit C, domain 1"/>
    <property type="match status" value="1"/>
</dbReference>
<dbReference type="EC" id="3.5.1.25" evidence="5"/>
<evidence type="ECO:0000256" key="5">
    <source>
        <dbReference type="PIRNR" id="PIRNR038994"/>
    </source>
</evidence>
<reference evidence="10 11" key="2">
    <citation type="submission" date="2020-04" db="EMBL/GenBank/DDBJ databases">
        <title>Complete genome sequence of Alteromonas pelagimontana 5.12T.</title>
        <authorList>
            <person name="Sinha R.K."/>
            <person name="Krishnan K.P."/>
            <person name="Kurian J.P."/>
        </authorList>
    </citation>
    <scope>NUCLEOTIDE SEQUENCE [LARGE SCALE GENOMIC DNA]</scope>
    <source>
        <strain evidence="10 11">5.12</strain>
    </source>
</reference>
<feature type="domain" description="Amidohydrolase-related" evidence="9">
    <location>
        <begin position="52"/>
        <end position="380"/>
    </location>
</feature>
<dbReference type="EMBL" id="CP052766">
    <property type="protein sequence ID" value="QJR82866.1"/>
    <property type="molecule type" value="Genomic_DNA"/>
</dbReference>
<dbReference type="Pfam" id="PF01979">
    <property type="entry name" value="Amidohydro_1"/>
    <property type="match status" value="1"/>
</dbReference>
<dbReference type="SUPFAM" id="SSF51556">
    <property type="entry name" value="Metallo-dependent hydrolases"/>
    <property type="match status" value="1"/>
</dbReference>
<feature type="binding site" evidence="8">
    <location>
        <position position="213"/>
    </location>
    <ligand>
        <name>Zn(2+)</name>
        <dbReference type="ChEBI" id="CHEBI:29105"/>
    </ligand>
</feature>
<gene>
    <name evidence="10" type="primary">nagA</name>
    <name evidence="10" type="ORF">CA267_013490</name>
</gene>
<dbReference type="AlphaFoldDB" id="A0A6M4MLC2"/>
<dbReference type="GO" id="GO:0008448">
    <property type="term" value="F:N-acetylglucosamine-6-phosphate deacetylase activity"/>
    <property type="evidence" value="ECO:0007669"/>
    <property type="project" value="UniProtKB-UniRule"/>
</dbReference>
<feature type="binding site" evidence="7">
    <location>
        <position position="139"/>
    </location>
    <ligand>
        <name>substrate</name>
    </ligand>
</feature>
<dbReference type="RefSeq" id="WP_075610729.1">
    <property type="nucleotide sequence ID" value="NZ_CP052766.1"/>
</dbReference>
<feature type="binding site" evidence="7">
    <location>
        <position position="248"/>
    </location>
    <ligand>
        <name>substrate</name>
    </ligand>
</feature>
<evidence type="ECO:0000313" key="10">
    <source>
        <dbReference type="EMBL" id="QJR82866.1"/>
    </source>
</evidence>
<dbReference type="PIRSF" id="PIRSF038994">
    <property type="entry name" value="NagA"/>
    <property type="match status" value="1"/>
</dbReference>
<evidence type="ECO:0000313" key="11">
    <source>
        <dbReference type="Proteomes" id="UP000219285"/>
    </source>
</evidence>
<keyword evidence="11" id="KW-1185">Reference proteome</keyword>
<comment type="catalytic activity">
    <reaction evidence="5">
        <text>N-acetyl-D-glucosamine 6-phosphate + H2O = D-glucosamine 6-phosphate + acetate</text>
        <dbReference type="Rhea" id="RHEA:22936"/>
        <dbReference type="ChEBI" id="CHEBI:15377"/>
        <dbReference type="ChEBI" id="CHEBI:30089"/>
        <dbReference type="ChEBI" id="CHEBI:57513"/>
        <dbReference type="ChEBI" id="CHEBI:58725"/>
        <dbReference type="EC" id="3.5.1.25"/>
    </reaction>
</comment>
<dbReference type="InterPro" id="IPR003764">
    <property type="entry name" value="GlcNAc_6-P_deAcase"/>
</dbReference>
<feature type="binding site" evidence="8">
    <location>
        <position position="128"/>
    </location>
    <ligand>
        <name>Zn(2+)</name>
        <dbReference type="ChEBI" id="CHEBI:29105"/>
    </ligand>
</feature>
<evidence type="ECO:0000256" key="3">
    <source>
        <dbReference type="ARBA" id="ARBA00022801"/>
    </source>
</evidence>
<dbReference type="InterPro" id="IPR006680">
    <property type="entry name" value="Amidohydro-rel"/>
</dbReference>
<comment type="similarity">
    <text evidence="1 5">Belongs to the metallo-dependent hydrolases superfamily. NagA family.</text>
</comment>
<feature type="binding site" evidence="7">
    <location>
        <position position="224"/>
    </location>
    <ligand>
        <name>substrate</name>
    </ligand>
</feature>
<accession>A0A6M4MLC2</accession>
<dbReference type="Proteomes" id="UP000219285">
    <property type="component" value="Chromosome"/>
</dbReference>
<feature type="binding site" evidence="7">
    <location>
        <begin position="216"/>
        <end position="217"/>
    </location>
    <ligand>
        <name>substrate</name>
    </ligand>
</feature>
<dbReference type="KEGG" id="apel:CA267_013490"/>
<feature type="binding site" evidence="8">
    <location>
        <position position="192"/>
    </location>
    <ligand>
        <name>Zn(2+)</name>
        <dbReference type="ChEBI" id="CHEBI:29105"/>
    </ligand>
</feature>
<evidence type="ECO:0000256" key="8">
    <source>
        <dbReference type="PIRSR" id="PIRSR038994-3"/>
    </source>
</evidence>
<dbReference type="GO" id="GO:0006046">
    <property type="term" value="P:N-acetylglucosamine catabolic process"/>
    <property type="evidence" value="ECO:0007669"/>
    <property type="project" value="TreeGrafter"/>
</dbReference>
<keyword evidence="4 5" id="KW-0119">Carbohydrate metabolism</keyword>
<organism evidence="10 11">
    <name type="scientific">Alteromonas pelagimontana</name>
    <dbReference type="NCBI Taxonomy" id="1858656"/>
    <lineage>
        <taxon>Bacteria</taxon>
        <taxon>Pseudomonadati</taxon>
        <taxon>Pseudomonadota</taxon>
        <taxon>Gammaproteobacteria</taxon>
        <taxon>Alteromonadales</taxon>
        <taxon>Alteromonadaceae</taxon>
        <taxon>Alteromonas/Salinimonas group</taxon>
        <taxon>Alteromonas</taxon>
    </lineage>
</organism>
<proteinExistence type="inferred from homology"/>
<dbReference type="InterPro" id="IPR011059">
    <property type="entry name" value="Metal-dep_hydrolase_composite"/>
</dbReference>
<keyword evidence="2 8" id="KW-0479">Metal-binding</keyword>
<dbReference type="InterPro" id="IPR032466">
    <property type="entry name" value="Metal_Hydrolase"/>
</dbReference>
<name>A0A6M4MLC2_9ALTE</name>
<comment type="cofactor">
    <cofactor evidence="8">
        <name>a divalent metal cation</name>
        <dbReference type="ChEBI" id="CHEBI:60240"/>
    </cofactor>
    <text evidence="8">Binds 1 divalent metal cation per subunit.</text>
</comment>
<keyword evidence="3 5" id="KW-0378">Hydrolase</keyword>
<protein>
    <recommendedName>
        <fullName evidence="5">N-acetylgalactosamine-6-phosphate deacetylase</fullName>
        <ecNumber evidence="5">3.5.1.25</ecNumber>
    </recommendedName>
    <alternativeName>
        <fullName evidence="5">N-acetylglucosamine-6-phosphate deacetylase</fullName>
    </alternativeName>
</protein>
<evidence type="ECO:0000259" key="9">
    <source>
        <dbReference type="Pfam" id="PF01979"/>
    </source>
</evidence>
<dbReference type="PANTHER" id="PTHR11113">
    <property type="entry name" value="N-ACETYLGLUCOSAMINE-6-PHOSPHATE DEACETYLASE"/>
    <property type="match status" value="1"/>
</dbReference>
<feature type="active site" description="Proton donor/acceptor" evidence="6">
    <location>
        <position position="271"/>
    </location>
</feature>
<sequence length="388" mass="40919">MSSDGILRIKTKSLFDGATTQTNVVMHINDGVVSAMEKNGSHFDVELEGLCVPGFVDVQVNGGGGVLFNDAPTVASIAAITSAHARYGTTGMLPTIITDDILKMEVAADAVAQALRRRIPGVLGIHFEGPHIAQAKKGAHSAQFIRSLSSAELDIFTRKDIGRVVVTLAPECVSEADIKRLTDAGVIVSLGHTNASFDCAQRAFEAGATGITHLFNAMSALTSREPGVTGAALLSDKTLCGLILDGHHVSAKTCQLALRAKPAGGIFLVTDAMPPVGSSVDRFEFFDREVYLVDGELRSTTGELAGSALNMVGAVKNCIHLLDLSLEEAIRMASLYPLMFLAGKSQLPIKPEPLITVGAPASFVQLTANRDVASTWIDGHQIYAANAR</sequence>